<dbReference type="AlphaFoldDB" id="A0A5B7FRZ4"/>
<comment type="caution">
    <text evidence="1">The sequence shown here is derived from an EMBL/GenBank/DDBJ whole genome shotgun (WGS) entry which is preliminary data.</text>
</comment>
<protein>
    <submittedName>
        <fullName evidence="1">Protein ZBED8</fullName>
    </submittedName>
</protein>
<proteinExistence type="predicted"/>
<accession>A0A5B7FRZ4</accession>
<dbReference type="EMBL" id="VSRR010007924">
    <property type="protein sequence ID" value="MPC47793.1"/>
    <property type="molecule type" value="Genomic_DNA"/>
</dbReference>
<evidence type="ECO:0000313" key="1">
    <source>
        <dbReference type="EMBL" id="MPC47793.1"/>
    </source>
</evidence>
<reference evidence="1 2" key="1">
    <citation type="submission" date="2019-05" db="EMBL/GenBank/DDBJ databases">
        <title>Another draft genome of Portunus trituberculatus and its Hox gene families provides insights of decapod evolution.</title>
        <authorList>
            <person name="Jeong J.-H."/>
            <person name="Song I."/>
            <person name="Kim S."/>
            <person name="Choi T."/>
            <person name="Kim D."/>
            <person name="Ryu S."/>
            <person name="Kim W."/>
        </authorList>
    </citation>
    <scope>NUCLEOTIDE SEQUENCE [LARGE SCALE GENOMIC DNA]</scope>
    <source>
        <tissue evidence="1">Muscle</tissue>
    </source>
</reference>
<gene>
    <name evidence="1" type="primary">ZBED8_1</name>
    <name evidence="1" type="ORF">E2C01_041550</name>
</gene>
<name>A0A5B7FRZ4_PORTR</name>
<sequence length="106" mass="12027">MLCTSFDGYFSCGELRACNNWILNPFMQNLEDVDDDGSIKKDLIDMRHNRDGSSPQPLHVVDRKVLDIIGKKDVNVMDFEKVIEITLPNKKEAAECGLKTEIELPT</sequence>
<organism evidence="1 2">
    <name type="scientific">Portunus trituberculatus</name>
    <name type="common">Swimming crab</name>
    <name type="synonym">Neptunus trituberculatus</name>
    <dbReference type="NCBI Taxonomy" id="210409"/>
    <lineage>
        <taxon>Eukaryota</taxon>
        <taxon>Metazoa</taxon>
        <taxon>Ecdysozoa</taxon>
        <taxon>Arthropoda</taxon>
        <taxon>Crustacea</taxon>
        <taxon>Multicrustacea</taxon>
        <taxon>Malacostraca</taxon>
        <taxon>Eumalacostraca</taxon>
        <taxon>Eucarida</taxon>
        <taxon>Decapoda</taxon>
        <taxon>Pleocyemata</taxon>
        <taxon>Brachyura</taxon>
        <taxon>Eubrachyura</taxon>
        <taxon>Portunoidea</taxon>
        <taxon>Portunidae</taxon>
        <taxon>Portuninae</taxon>
        <taxon>Portunus</taxon>
    </lineage>
</organism>
<dbReference type="Proteomes" id="UP000324222">
    <property type="component" value="Unassembled WGS sequence"/>
</dbReference>
<keyword evidence="2" id="KW-1185">Reference proteome</keyword>
<dbReference type="OrthoDB" id="6359061at2759"/>
<evidence type="ECO:0000313" key="2">
    <source>
        <dbReference type="Proteomes" id="UP000324222"/>
    </source>
</evidence>